<evidence type="ECO:0000259" key="6">
    <source>
        <dbReference type="Pfam" id="PF01266"/>
    </source>
</evidence>
<dbReference type="SUPFAM" id="SSF51905">
    <property type="entry name" value="FAD/NAD(P)-binding domain"/>
    <property type="match status" value="1"/>
</dbReference>
<keyword evidence="3" id="KW-0274">FAD</keyword>
<evidence type="ECO:0000256" key="4">
    <source>
        <dbReference type="ARBA" id="ARBA00023002"/>
    </source>
</evidence>
<accession>A0A1I1UGG6</accession>
<dbReference type="Gene3D" id="3.30.9.10">
    <property type="entry name" value="D-Amino Acid Oxidase, subunit A, domain 2"/>
    <property type="match status" value="1"/>
</dbReference>
<evidence type="ECO:0000256" key="1">
    <source>
        <dbReference type="ARBA" id="ARBA00001974"/>
    </source>
</evidence>
<proteinExistence type="inferred from homology"/>
<evidence type="ECO:0000313" key="7">
    <source>
        <dbReference type="EMBL" id="SFD69952.1"/>
    </source>
</evidence>
<dbReference type="OrthoDB" id="9801699at2"/>
<evidence type="ECO:0000313" key="8">
    <source>
        <dbReference type="Proteomes" id="UP000199400"/>
    </source>
</evidence>
<dbReference type="AlphaFoldDB" id="A0A1I1UGG6"/>
<keyword evidence="8" id="KW-1185">Reference proteome</keyword>
<sequence length="361" mass="37539">MTGADQVDVVVVGAGVVGCSVAATLARRGHEVLVLEREAREGAGVSSRNSGVIHSGLYYPPASLKAETCLRGQELLYSWCAAHGVSHARLGKLVIARTADEEVALQALATHAEAAGARGCVLVGAAAVRAREPELPEVRAALWCPNTGIVDVHGLCGSLRADAEAHGAVFGVRTRVEAAEVAGGAVTLQTTRGPVTAARVVNAAGLHADEVAALLGAASPRIYPCRGDYFRLRTRARYRHLIYPVRARGAAGLGVHLTLDLAGAYRLGPDVTYVEARDDFGPAAHKLAAFHRAACALLGPIGEDQLAYEGCGIRPKLRAPDEPAERDFAVFTSPGCVHLVGIESPGLTAALALAERVAALL</sequence>
<dbReference type="InterPro" id="IPR006076">
    <property type="entry name" value="FAD-dep_OxRdtase"/>
</dbReference>
<reference evidence="8" key="1">
    <citation type="submission" date="2016-10" db="EMBL/GenBank/DDBJ databases">
        <authorList>
            <person name="Varghese N."/>
            <person name="Submissions S."/>
        </authorList>
    </citation>
    <scope>NUCLEOTIDE SEQUENCE [LARGE SCALE GENOMIC DNA]</scope>
    <source>
        <strain evidence="8">ATCC 25963</strain>
    </source>
</reference>
<dbReference type="Proteomes" id="UP000199400">
    <property type="component" value="Unassembled WGS sequence"/>
</dbReference>
<evidence type="ECO:0000256" key="5">
    <source>
        <dbReference type="ARBA" id="ARBA00037941"/>
    </source>
</evidence>
<comment type="similarity">
    <text evidence="5">Belongs to the L2HGDH family.</text>
</comment>
<dbReference type="Gene3D" id="3.50.50.60">
    <property type="entry name" value="FAD/NAD(P)-binding domain"/>
    <property type="match status" value="1"/>
</dbReference>
<keyword evidence="4" id="KW-0560">Oxidoreductase</keyword>
<evidence type="ECO:0000256" key="2">
    <source>
        <dbReference type="ARBA" id="ARBA00022630"/>
    </source>
</evidence>
<evidence type="ECO:0000256" key="3">
    <source>
        <dbReference type="ARBA" id="ARBA00022827"/>
    </source>
</evidence>
<name>A0A1I1UGG6_9BACT</name>
<dbReference type="STRING" id="54.SAMN02745121_01234"/>
<dbReference type="PANTHER" id="PTHR43104:SF4">
    <property type="entry name" value="L-2-HYDROXYGLUTARATE DEHYDROGENASE, MITOCHONDRIAL"/>
    <property type="match status" value="1"/>
</dbReference>
<dbReference type="InterPro" id="IPR036188">
    <property type="entry name" value="FAD/NAD-bd_sf"/>
</dbReference>
<gene>
    <name evidence="7" type="ORF">SAMN02745121_01234</name>
</gene>
<dbReference type="Pfam" id="PF01266">
    <property type="entry name" value="DAO"/>
    <property type="match status" value="1"/>
</dbReference>
<organism evidence="7 8">
    <name type="scientific">Nannocystis exedens</name>
    <dbReference type="NCBI Taxonomy" id="54"/>
    <lineage>
        <taxon>Bacteria</taxon>
        <taxon>Pseudomonadati</taxon>
        <taxon>Myxococcota</taxon>
        <taxon>Polyangia</taxon>
        <taxon>Nannocystales</taxon>
        <taxon>Nannocystaceae</taxon>
        <taxon>Nannocystis</taxon>
    </lineage>
</organism>
<dbReference type="RefSeq" id="WP_096329699.1">
    <property type="nucleotide sequence ID" value="NZ_FOMX01000003.1"/>
</dbReference>
<feature type="domain" description="FAD dependent oxidoreductase" evidence="6">
    <location>
        <begin position="8"/>
        <end position="360"/>
    </location>
</feature>
<keyword evidence="2" id="KW-0285">Flavoprotein</keyword>
<dbReference type="EMBL" id="FOMX01000003">
    <property type="protein sequence ID" value="SFD69952.1"/>
    <property type="molecule type" value="Genomic_DNA"/>
</dbReference>
<protein>
    <submittedName>
        <fullName evidence="7">L-2-hydroxyglutarate oxidase LhgO</fullName>
    </submittedName>
</protein>
<comment type="cofactor">
    <cofactor evidence="1">
        <name>FAD</name>
        <dbReference type="ChEBI" id="CHEBI:57692"/>
    </cofactor>
</comment>
<dbReference type="PANTHER" id="PTHR43104">
    <property type="entry name" value="L-2-HYDROXYGLUTARATE DEHYDROGENASE, MITOCHONDRIAL"/>
    <property type="match status" value="1"/>
</dbReference>
<dbReference type="GO" id="GO:0047545">
    <property type="term" value="F:(S)-2-hydroxyglutarate dehydrogenase activity"/>
    <property type="evidence" value="ECO:0007669"/>
    <property type="project" value="TreeGrafter"/>
</dbReference>